<evidence type="ECO:0000256" key="8">
    <source>
        <dbReference type="ARBA" id="ARBA00014858"/>
    </source>
</evidence>
<dbReference type="InterPro" id="IPR029044">
    <property type="entry name" value="Nucleotide-diphossugar_trans"/>
</dbReference>
<dbReference type="GO" id="GO:0004582">
    <property type="term" value="F:dolichyl-phosphate beta-D-mannosyltransferase activity"/>
    <property type="evidence" value="ECO:0000318"/>
    <property type="project" value="GO_Central"/>
</dbReference>
<evidence type="ECO:0000313" key="17">
    <source>
        <dbReference type="Proteomes" id="UP000005239"/>
    </source>
</evidence>
<comment type="similarity">
    <text evidence="6 15">Belongs to the glycosyltransferase 2 family.</text>
</comment>
<evidence type="ECO:0000256" key="13">
    <source>
        <dbReference type="ARBA" id="ARBA00022842"/>
    </source>
</evidence>
<name>A0A2A6BI69_PRIPA</name>
<evidence type="ECO:0000256" key="10">
    <source>
        <dbReference type="ARBA" id="ARBA00022679"/>
    </source>
</evidence>
<keyword evidence="11" id="KW-0479">Metal-binding</keyword>
<comment type="subunit">
    <text evidence="15">Component of the dolichol-phosphate mannose (DPM) synthase complex.</text>
</comment>
<dbReference type="InterPro" id="IPR001173">
    <property type="entry name" value="Glyco_trans_2-like"/>
</dbReference>
<keyword evidence="9 15" id="KW-0328">Glycosyltransferase</keyword>
<comment type="cofactor">
    <cofactor evidence="3">
        <name>Mg(2+)</name>
        <dbReference type="ChEBI" id="CHEBI:18420"/>
    </cofactor>
</comment>
<accession>A0A2A6BI69</accession>
<evidence type="ECO:0000256" key="12">
    <source>
        <dbReference type="ARBA" id="ARBA00022824"/>
    </source>
</evidence>
<proteinExistence type="inferred from homology"/>
<dbReference type="Gene3D" id="3.90.550.10">
    <property type="entry name" value="Spore Coat Polysaccharide Biosynthesis Protein SpsA, Chain A"/>
    <property type="match status" value="1"/>
</dbReference>
<protein>
    <recommendedName>
        <fullName evidence="8 15">Dolichol-phosphate mannosyltransferase subunit 1</fullName>
        <ecNumber evidence="7 15">2.4.1.83</ecNumber>
    </recommendedName>
</protein>
<dbReference type="OrthoDB" id="2603at2759"/>
<dbReference type="GO" id="GO:0006506">
    <property type="term" value="P:GPI anchor biosynthetic process"/>
    <property type="evidence" value="ECO:0000318"/>
    <property type="project" value="GO_Central"/>
</dbReference>
<dbReference type="GO" id="GO:0035269">
    <property type="term" value="P:protein O-linked glycosylation via mannose"/>
    <property type="evidence" value="ECO:0000318"/>
    <property type="project" value="GO_Central"/>
</dbReference>
<evidence type="ECO:0000313" key="16">
    <source>
        <dbReference type="EnsemblMetazoa" id="PPA01590.1"/>
    </source>
</evidence>
<comment type="catalytic activity">
    <reaction evidence="15">
        <text>a di-trans,poly-cis-dolichyl phosphate + GDP-alpha-D-mannose = a di-trans,poly-cis-dolichyl beta-D-mannosyl phosphate + GDP</text>
        <dbReference type="Rhea" id="RHEA:21184"/>
        <dbReference type="Rhea" id="RHEA-COMP:19498"/>
        <dbReference type="Rhea" id="RHEA-COMP:19501"/>
        <dbReference type="ChEBI" id="CHEBI:57527"/>
        <dbReference type="ChEBI" id="CHEBI:57683"/>
        <dbReference type="ChEBI" id="CHEBI:58189"/>
        <dbReference type="ChEBI" id="CHEBI:58211"/>
    </reaction>
</comment>
<evidence type="ECO:0000256" key="14">
    <source>
        <dbReference type="ARBA" id="ARBA00023211"/>
    </source>
</evidence>
<dbReference type="GO" id="GO:0046872">
    <property type="term" value="F:metal ion binding"/>
    <property type="evidence" value="ECO:0007669"/>
    <property type="project" value="UniProtKB-KW"/>
</dbReference>
<evidence type="ECO:0000256" key="4">
    <source>
        <dbReference type="ARBA" id="ARBA00004240"/>
    </source>
</evidence>
<evidence type="ECO:0000256" key="2">
    <source>
        <dbReference type="ARBA" id="ARBA00001936"/>
    </source>
</evidence>
<keyword evidence="14" id="KW-0464">Manganese</keyword>
<dbReference type="EnsemblMetazoa" id="PPA01590.1">
    <property type="protein sequence ID" value="PPA01590.1"/>
    <property type="gene ID" value="WBGene00091144"/>
</dbReference>
<dbReference type="CDD" id="cd06442">
    <property type="entry name" value="DPM1_like"/>
    <property type="match status" value="1"/>
</dbReference>
<keyword evidence="10 15" id="KW-0808">Transferase</keyword>
<comment type="cofactor">
    <cofactor evidence="2">
        <name>Mn(2+)</name>
        <dbReference type="ChEBI" id="CHEBI:29035"/>
    </cofactor>
</comment>
<dbReference type="GO" id="GO:0006488">
    <property type="term" value="P:dolichol-linked oligosaccharide biosynthetic process"/>
    <property type="evidence" value="ECO:0000318"/>
    <property type="project" value="GO_Central"/>
</dbReference>
<evidence type="ECO:0000256" key="5">
    <source>
        <dbReference type="ARBA" id="ARBA00004922"/>
    </source>
</evidence>
<dbReference type="GO" id="GO:0005789">
    <property type="term" value="C:endoplasmic reticulum membrane"/>
    <property type="evidence" value="ECO:0000318"/>
    <property type="project" value="GO_Central"/>
</dbReference>
<sequence>STVLTVIYRNPLPITVMTKYSILLPTYNESENLPIVVWLLEKYLRDVEYELIIIDDASPDGTQDVAKALQKEYGASKILLKPRAGKLGLGTAYIHGLQFATGEVPSVNDEQLVFVSFVILMDADLSHHPKFIPTMIGLQQEYNYDIVTGTRYVGDGGVSGWDLRRKVISKGANYLAQFLLEPGVSDLTGSFRLYKKAVLAELISECISKGYVFQMEMMFRASKKGYTVGEVAPSSRTPMIGLASLLIWLLLGPHTASEGGNPQRGLERYRPRVPGHFHARQIDRRTLGGP</sequence>
<reference evidence="16" key="2">
    <citation type="submission" date="2022-06" db="UniProtKB">
        <authorList>
            <consortium name="EnsemblMetazoa"/>
        </authorList>
    </citation>
    <scope>IDENTIFICATION</scope>
    <source>
        <strain evidence="16">PS312</strain>
    </source>
</reference>
<comment type="subcellular location">
    <subcellularLocation>
        <location evidence="4 15">Endoplasmic reticulum</location>
    </subcellularLocation>
</comment>
<dbReference type="Pfam" id="PF00535">
    <property type="entry name" value="Glycos_transf_2"/>
    <property type="match status" value="1"/>
</dbReference>
<keyword evidence="17" id="KW-1185">Reference proteome</keyword>
<dbReference type="SUPFAM" id="SSF53448">
    <property type="entry name" value="Nucleotide-diphospho-sugar transferases"/>
    <property type="match status" value="1"/>
</dbReference>
<reference evidence="17" key="1">
    <citation type="journal article" date="2008" name="Nat. Genet.">
        <title>The Pristionchus pacificus genome provides a unique perspective on nematode lifestyle and parasitism.</title>
        <authorList>
            <person name="Dieterich C."/>
            <person name="Clifton S.W."/>
            <person name="Schuster L.N."/>
            <person name="Chinwalla A."/>
            <person name="Delehaunty K."/>
            <person name="Dinkelacker I."/>
            <person name="Fulton L."/>
            <person name="Fulton R."/>
            <person name="Godfrey J."/>
            <person name="Minx P."/>
            <person name="Mitreva M."/>
            <person name="Roeseler W."/>
            <person name="Tian H."/>
            <person name="Witte H."/>
            <person name="Yang S.P."/>
            <person name="Wilson R.K."/>
            <person name="Sommer R.J."/>
        </authorList>
    </citation>
    <scope>NUCLEOTIDE SEQUENCE [LARGE SCALE GENOMIC DNA]</scope>
    <source>
        <strain evidence="17">PS312</strain>
    </source>
</reference>
<dbReference type="EC" id="2.4.1.83" evidence="7 15"/>
<gene>
    <name evidence="16" type="primary">WBGene00091144</name>
</gene>
<evidence type="ECO:0000256" key="9">
    <source>
        <dbReference type="ARBA" id="ARBA00022676"/>
    </source>
</evidence>
<dbReference type="PANTHER" id="PTHR43398:SF1">
    <property type="entry name" value="DOLICHOL-PHOSPHATE MANNOSYLTRANSFERASE SUBUNIT 1"/>
    <property type="match status" value="1"/>
</dbReference>
<evidence type="ECO:0000256" key="15">
    <source>
        <dbReference type="RuleBase" id="RU365083"/>
    </source>
</evidence>
<evidence type="ECO:0000256" key="11">
    <source>
        <dbReference type="ARBA" id="ARBA00022723"/>
    </source>
</evidence>
<evidence type="ECO:0000256" key="7">
    <source>
        <dbReference type="ARBA" id="ARBA00012704"/>
    </source>
</evidence>
<dbReference type="PANTHER" id="PTHR43398">
    <property type="entry name" value="DOLICHOL-PHOSPHATE MANNOSYLTRANSFERASE SUBUNIT 1"/>
    <property type="match status" value="1"/>
</dbReference>
<organism evidence="16 17">
    <name type="scientific">Pristionchus pacificus</name>
    <name type="common">Parasitic nematode worm</name>
    <dbReference type="NCBI Taxonomy" id="54126"/>
    <lineage>
        <taxon>Eukaryota</taxon>
        <taxon>Metazoa</taxon>
        <taxon>Ecdysozoa</taxon>
        <taxon>Nematoda</taxon>
        <taxon>Chromadorea</taxon>
        <taxon>Rhabditida</taxon>
        <taxon>Rhabditina</taxon>
        <taxon>Diplogasteromorpha</taxon>
        <taxon>Diplogasteroidea</taxon>
        <taxon>Neodiplogasteridae</taxon>
        <taxon>Pristionchus</taxon>
    </lineage>
</organism>
<keyword evidence="12 15" id="KW-0256">Endoplasmic reticulum</keyword>
<dbReference type="InterPro" id="IPR039528">
    <property type="entry name" value="DPM1-like"/>
</dbReference>
<comment type="pathway">
    <text evidence="5 15">Protein modification; protein glycosylation.</text>
</comment>
<keyword evidence="13" id="KW-0460">Magnesium</keyword>
<dbReference type="FunFam" id="3.90.550.10:FF:000036">
    <property type="entry name" value="Dolichol-phosphate mannosyltransferase subunit 1"/>
    <property type="match status" value="1"/>
</dbReference>
<dbReference type="AlphaFoldDB" id="A0A2A6BI69"/>
<dbReference type="Proteomes" id="UP000005239">
    <property type="component" value="Unassembled WGS sequence"/>
</dbReference>
<accession>A0A8R1Y569</accession>
<evidence type="ECO:0000256" key="3">
    <source>
        <dbReference type="ARBA" id="ARBA00001946"/>
    </source>
</evidence>
<comment type="function">
    <text evidence="15">Transfers mannose from GDP-mannose to dolichol monophosphate to form dolichol phosphate mannose (Dol-P-Man) which is the mannosyl donor in pathways leading to N-glycosylation, glycosyl phosphatidylinositol membrane anchoring, and O-mannosylation of proteins.</text>
</comment>
<evidence type="ECO:0000256" key="1">
    <source>
        <dbReference type="ARBA" id="ARBA00001913"/>
    </source>
</evidence>
<evidence type="ECO:0000256" key="6">
    <source>
        <dbReference type="ARBA" id="ARBA00006739"/>
    </source>
</evidence>
<comment type="cofactor">
    <cofactor evidence="1">
        <name>Ca(2+)</name>
        <dbReference type="ChEBI" id="CHEBI:29108"/>
    </cofactor>
</comment>